<dbReference type="InterPro" id="IPR010259">
    <property type="entry name" value="S8pro/Inhibitor_I9"/>
</dbReference>
<dbReference type="SUPFAM" id="SSF54897">
    <property type="entry name" value="Protease propeptides/inhibitors"/>
    <property type="match status" value="1"/>
</dbReference>
<dbReference type="GO" id="GO:0005615">
    <property type="term" value="C:extracellular space"/>
    <property type="evidence" value="ECO:0007669"/>
    <property type="project" value="TreeGrafter"/>
</dbReference>
<dbReference type="InterPro" id="IPR023828">
    <property type="entry name" value="Peptidase_S8_Ser-AS"/>
</dbReference>
<feature type="coiled-coil region" evidence="6">
    <location>
        <begin position="345"/>
        <end position="386"/>
    </location>
</feature>
<organism evidence="11 12">
    <name type="scientific">Actinomortierella ambigua</name>
    <dbReference type="NCBI Taxonomy" id="1343610"/>
    <lineage>
        <taxon>Eukaryota</taxon>
        <taxon>Fungi</taxon>
        <taxon>Fungi incertae sedis</taxon>
        <taxon>Mucoromycota</taxon>
        <taxon>Mortierellomycotina</taxon>
        <taxon>Mortierellomycetes</taxon>
        <taxon>Mortierellales</taxon>
        <taxon>Mortierellaceae</taxon>
        <taxon>Actinomortierella</taxon>
    </lineage>
</organism>
<evidence type="ECO:0000259" key="9">
    <source>
        <dbReference type="Pfam" id="PF00082"/>
    </source>
</evidence>
<dbReference type="Pfam" id="PF00082">
    <property type="entry name" value="Peptidase_S8"/>
    <property type="match status" value="1"/>
</dbReference>
<reference evidence="11" key="1">
    <citation type="journal article" date="2020" name="Fungal Divers.">
        <title>Resolving the Mortierellaceae phylogeny through synthesis of multi-gene phylogenetics and phylogenomics.</title>
        <authorList>
            <person name="Vandepol N."/>
            <person name="Liber J."/>
            <person name="Desiro A."/>
            <person name="Na H."/>
            <person name="Kennedy M."/>
            <person name="Barry K."/>
            <person name="Grigoriev I.V."/>
            <person name="Miller A.N."/>
            <person name="O'Donnell K."/>
            <person name="Stajich J.E."/>
            <person name="Bonito G."/>
        </authorList>
    </citation>
    <scope>NUCLEOTIDE SEQUENCE</scope>
    <source>
        <strain evidence="11">BC1065</strain>
    </source>
</reference>
<dbReference type="EMBL" id="JAAAJB010000007">
    <property type="protein sequence ID" value="KAG0270341.1"/>
    <property type="molecule type" value="Genomic_DNA"/>
</dbReference>
<dbReference type="InterPro" id="IPR015500">
    <property type="entry name" value="Peptidase_S8_subtilisin-rel"/>
</dbReference>
<dbReference type="GO" id="GO:0006508">
    <property type="term" value="P:proteolysis"/>
    <property type="evidence" value="ECO:0007669"/>
    <property type="project" value="UniProtKB-KW"/>
</dbReference>
<dbReference type="InterPro" id="IPR037045">
    <property type="entry name" value="S8pro/Inhibitor_I9_sf"/>
</dbReference>
<evidence type="ECO:0000256" key="3">
    <source>
        <dbReference type="ARBA" id="ARBA00022801"/>
    </source>
</evidence>
<comment type="caution">
    <text evidence="11">The sequence shown here is derived from an EMBL/GenBank/DDBJ whole genome shotgun (WGS) entry which is preliminary data.</text>
</comment>
<dbReference type="InterPro" id="IPR036852">
    <property type="entry name" value="Peptidase_S8/S53_dom_sf"/>
</dbReference>
<evidence type="ECO:0000313" key="12">
    <source>
        <dbReference type="Proteomes" id="UP000807716"/>
    </source>
</evidence>
<feature type="domain" description="Inhibitor I9" evidence="10">
    <location>
        <begin position="212"/>
        <end position="306"/>
    </location>
</feature>
<feature type="active site" description="Charge relay system" evidence="5">
    <location>
        <position position="543"/>
    </location>
</feature>
<feature type="region of interest" description="Disordered" evidence="7">
    <location>
        <begin position="182"/>
        <end position="203"/>
    </location>
</feature>
<dbReference type="PROSITE" id="PS00138">
    <property type="entry name" value="SUBTILASE_SER"/>
    <property type="match status" value="1"/>
</dbReference>
<dbReference type="SUPFAM" id="SSF52743">
    <property type="entry name" value="Subtilisin-like"/>
    <property type="match status" value="1"/>
</dbReference>
<feature type="region of interest" description="Disordered" evidence="7">
    <location>
        <begin position="120"/>
        <end position="152"/>
    </location>
</feature>
<feature type="active site" description="Charge relay system" evidence="5">
    <location>
        <position position="511"/>
    </location>
</feature>
<dbReference type="PRINTS" id="PR00723">
    <property type="entry name" value="SUBTILISIN"/>
</dbReference>
<keyword evidence="12" id="KW-1185">Reference proteome</keyword>
<dbReference type="Gene3D" id="3.30.70.80">
    <property type="entry name" value="Peptidase S8 propeptide/proteinase inhibitor I9"/>
    <property type="match status" value="1"/>
</dbReference>
<evidence type="ECO:0000256" key="2">
    <source>
        <dbReference type="ARBA" id="ARBA00022670"/>
    </source>
</evidence>
<dbReference type="Proteomes" id="UP000807716">
    <property type="component" value="Unassembled WGS sequence"/>
</dbReference>
<feature type="signal peptide" evidence="8">
    <location>
        <begin position="1"/>
        <end position="20"/>
    </location>
</feature>
<evidence type="ECO:0000256" key="7">
    <source>
        <dbReference type="SAM" id="MobiDB-lite"/>
    </source>
</evidence>
<name>A0A9P6UD23_9FUNG</name>
<accession>A0A9P6UD23</accession>
<keyword evidence="3 5" id="KW-0378">Hydrolase</keyword>
<sequence length="794" mass="85451">MKTNHLILLLSVALAAVSVAADVRPSKQQAILADDNLADAQSVELEVATEPVKTGNWIVIERKPAVGLSAPPGASSEFDAETTDGPDGPDAHEHQPSVDAGPVVEVEPLTQEEADRAIQDAHADQSAGLRGASPPGNNNGEGEEEEKEGSDTMSADYVYDPAKKSSLGYDDDGRQQVVNVGPGLVSTADGNTRARGGGPHGLQRGSIVPNEYIVVLKPEADIEAFDIHGRVEQYNRLIRRPPRGHSRVDPGSEGSDNESEEVLENKVVHEYDFGSWKGYAGRFTAEFIKDLEEHEAVDYVEEDRVMWAWGMPARSSQDYIVSDDDNNNDDDDDDFYDIGAAEAAKRTTQRIKEFFDERLKQLKQQQQQQEEEHEVVIQEITDEEAENLERQGPQVKVIGPNTNEEELDVHPGSSEAADWQLQPVQPNQHDIDLGAEVAANGDGGTSSGKGAKHGVPQPGHQEQAQDSVTETWSVHTPSWGLVRISERRPNSAREYSYASTAGAGVDVYTIDSGVYADHQDFEGRASVLKNYILTEKDTDTAGHGTHVAGIIAGRDYGVAKKANILAVKVLDKNGQGQTSQVLAGIQFAINHAASRPGNRKVINMSLGGSRSPSVDNAVRVAVLQYHIPVFVAAGNTRDDACQYSPGGIPESFTVGGSDRSDRKGWYSCVGRCIRLFAPGSSIASDWILSPTSAHILDGTSMAAPHVAGVAALYLGDGLTYTTVSEFYDKIVQFATQQAVYNDGYPNTSQLMVYNKQIAYPNGLNETPSDVLAGAVHDSSAGGGKSGPGGHRRRV</sequence>
<dbReference type="OrthoDB" id="206201at2759"/>
<comment type="similarity">
    <text evidence="1 5">Belongs to the peptidase S8 family.</text>
</comment>
<protein>
    <submittedName>
        <fullName evidence="11">Serine protease</fullName>
    </submittedName>
</protein>
<feature type="region of interest" description="Disordered" evidence="7">
    <location>
        <begin position="241"/>
        <end position="261"/>
    </location>
</feature>
<evidence type="ECO:0000256" key="1">
    <source>
        <dbReference type="ARBA" id="ARBA00011073"/>
    </source>
</evidence>
<dbReference type="PANTHER" id="PTHR43806:SF11">
    <property type="entry name" value="CEREVISIN-RELATED"/>
    <property type="match status" value="1"/>
</dbReference>
<keyword evidence="6" id="KW-0175">Coiled coil</keyword>
<feature type="region of interest" description="Disordered" evidence="7">
    <location>
        <begin position="773"/>
        <end position="794"/>
    </location>
</feature>
<dbReference type="Gene3D" id="3.40.50.200">
    <property type="entry name" value="Peptidase S8/S53 domain"/>
    <property type="match status" value="1"/>
</dbReference>
<dbReference type="InterPro" id="IPR050131">
    <property type="entry name" value="Peptidase_S8_subtilisin-like"/>
</dbReference>
<dbReference type="Pfam" id="PF05922">
    <property type="entry name" value="Inhibitor_I9"/>
    <property type="match status" value="1"/>
</dbReference>
<dbReference type="InterPro" id="IPR034193">
    <property type="entry name" value="PCSK9_ProteinaseK-like"/>
</dbReference>
<evidence type="ECO:0000256" key="8">
    <source>
        <dbReference type="SAM" id="SignalP"/>
    </source>
</evidence>
<dbReference type="PROSITE" id="PS51892">
    <property type="entry name" value="SUBTILASE"/>
    <property type="match status" value="1"/>
</dbReference>
<gene>
    <name evidence="11" type="primary">SUB8_4</name>
    <name evidence="11" type="ORF">DFQ27_008356</name>
</gene>
<evidence type="ECO:0000313" key="11">
    <source>
        <dbReference type="EMBL" id="KAG0270341.1"/>
    </source>
</evidence>
<feature type="region of interest" description="Disordered" evidence="7">
    <location>
        <begin position="440"/>
        <end position="464"/>
    </location>
</feature>
<feature type="active site" description="Charge relay system" evidence="5">
    <location>
        <position position="700"/>
    </location>
</feature>
<dbReference type="FunFam" id="3.40.50.200:FF:000007">
    <property type="entry name" value="Subtilisin-like serine protease"/>
    <property type="match status" value="1"/>
</dbReference>
<dbReference type="InterPro" id="IPR022398">
    <property type="entry name" value="Peptidase_S8_His-AS"/>
</dbReference>
<proteinExistence type="inferred from homology"/>
<dbReference type="InterPro" id="IPR000209">
    <property type="entry name" value="Peptidase_S8/S53_dom"/>
</dbReference>
<keyword evidence="8" id="KW-0732">Signal</keyword>
<feature type="chain" id="PRO_5040420445" evidence="8">
    <location>
        <begin position="21"/>
        <end position="794"/>
    </location>
</feature>
<keyword evidence="2 5" id="KW-0645">Protease</keyword>
<feature type="domain" description="Peptidase S8/S53" evidence="9">
    <location>
        <begin position="502"/>
        <end position="734"/>
    </location>
</feature>
<feature type="region of interest" description="Disordered" evidence="7">
    <location>
        <begin position="68"/>
        <end position="103"/>
    </location>
</feature>
<dbReference type="AlphaFoldDB" id="A0A9P6UD23"/>
<keyword evidence="4 5" id="KW-0720">Serine protease</keyword>
<dbReference type="GO" id="GO:0004252">
    <property type="term" value="F:serine-type endopeptidase activity"/>
    <property type="evidence" value="ECO:0007669"/>
    <property type="project" value="UniProtKB-UniRule"/>
</dbReference>
<evidence type="ECO:0000256" key="5">
    <source>
        <dbReference type="PROSITE-ProRule" id="PRU01240"/>
    </source>
</evidence>
<evidence type="ECO:0000256" key="4">
    <source>
        <dbReference type="ARBA" id="ARBA00022825"/>
    </source>
</evidence>
<dbReference type="PANTHER" id="PTHR43806">
    <property type="entry name" value="PEPTIDASE S8"/>
    <property type="match status" value="1"/>
</dbReference>
<dbReference type="PROSITE" id="PS00137">
    <property type="entry name" value="SUBTILASE_HIS"/>
    <property type="match status" value="1"/>
</dbReference>
<evidence type="ECO:0000259" key="10">
    <source>
        <dbReference type="Pfam" id="PF05922"/>
    </source>
</evidence>
<dbReference type="CDD" id="cd04077">
    <property type="entry name" value="Peptidases_S8_PCSK9_ProteinaseK_like"/>
    <property type="match status" value="1"/>
</dbReference>
<evidence type="ECO:0000256" key="6">
    <source>
        <dbReference type="SAM" id="Coils"/>
    </source>
</evidence>